<feature type="compositionally biased region" description="Polar residues" evidence="2">
    <location>
        <begin position="44"/>
        <end position="66"/>
    </location>
</feature>
<protein>
    <recommendedName>
        <fullName evidence="3">FHA domain-containing protein</fullName>
    </recommendedName>
</protein>
<reference evidence="4" key="1">
    <citation type="submission" date="2022-07" db="EMBL/GenBank/DDBJ databases">
        <title>Phylogenomic reconstructions and comparative analyses of Kickxellomycotina fungi.</title>
        <authorList>
            <person name="Reynolds N.K."/>
            <person name="Stajich J.E."/>
            <person name="Barry K."/>
            <person name="Grigoriev I.V."/>
            <person name="Crous P."/>
            <person name="Smith M.E."/>
        </authorList>
    </citation>
    <scope>NUCLEOTIDE SEQUENCE</scope>
    <source>
        <strain evidence="4">NBRC 100468</strain>
    </source>
</reference>
<dbReference type="Pfam" id="PF00498">
    <property type="entry name" value="FHA"/>
    <property type="match status" value="1"/>
</dbReference>
<dbReference type="GO" id="GO:0005634">
    <property type="term" value="C:nucleus"/>
    <property type="evidence" value="ECO:0007669"/>
    <property type="project" value="TreeGrafter"/>
</dbReference>
<feature type="region of interest" description="Disordered" evidence="2">
    <location>
        <begin position="19"/>
        <end position="70"/>
    </location>
</feature>
<evidence type="ECO:0000256" key="2">
    <source>
        <dbReference type="SAM" id="MobiDB-lite"/>
    </source>
</evidence>
<keyword evidence="5" id="KW-1185">Reference proteome</keyword>
<dbReference type="PROSITE" id="PS50006">
    <property type="entry name" value="FHA_DOMAIN"/>
    <property type="match status" value="1"/>
</dbReference>
<organism evidence="4 5">
    <name type="scientific">Mycoemilia scoparia</name>
    <dbReference type="NCBI Taxonomy" id="417184"/>
    <lineage>
        <taxon>Eukaryota</taxon>
        <taxon>Fungi</taxon>
        <taxon>Fungi incertae sedis</taxon>
        <taxon>Zoopagomycota</taxon>
        <taxon>Kickxellomycotina</taxon>
        <taxon>Kickxellomycetes</taxon>
        <taxon>Kickxellales</taxon>
        <taxon>Kickxellaceae</taxon>
        <taxon>Mycoemilia</taxon>
    </lineage>
</organism>
<gene>
    <name evidence="4" type="ORF">H4219_001580</name>
</gene>
<dbReference type="AlphaFoldDB" id="A0A9W8DVW8"/>
<dbReference type="Proteomes" id="UP001150538">
    <property type="component" value="Unassembled WGS sequence"/>
</dbReference>
<feature type="domain" description="FHA" evidence="3">
    <location>
        <begin position="129"/>
        <end position="184"/>
    </location>
</feature>
<accession>A0A9W8DVW8</accession>
<dbReference type="OrthoDB" id="5954824at2759"/>
<evidence type="ECO:0000313" key="4">
    <source>
        <dbReference type="EMBL" id="KAJ1920051.1"/>
    </source>
</evidence>
<dbReference type="GO" id="GO:0060962">
    <property type="term" value="P:regulation of ribosomal protein gene transcription by RNA polymerase II"/>
    <property type="evidence" value="ECO:0007669"/>
    <property type="project" value="InterPro"/>
</dbReference>
<dbReference type="SMART" id="SM00240">
    <property type="entry name" value="FHA"/>
    <property type="match status" value="1"/>
</dbReference>
<keyword evidence="1" id="KW-0539">Nucleus</keyword>
<sequence>MLPAVAMNDEHAAALLADKFGPSSNNDPQTQPLASKPKYGTMPPITTTASLPTTGMSNSNSFSTSMAPHGIQPHGLGAKLGIYSQAEDHPQAMTTHAPFDDDDDPQQQVQAYAKLEGPQLCYYMRTLSVILGRTTASNEDIDIDLGQSKGISRKHARIFYNFMHQGFELQVFGKNGCFVDDVYVEKGITVSLHHK</sequence>
<dbReference type="InterPro" id="IPR008984">
    <property type="entry name" value="SMAD_FHA_dom_sf"/>
</dbReference>
<feature type="compositionally biased region" description="Polar residues" evidence="2">
    <location>
        <begin position="22"/>
        <end position="33"/>
    </location>
</feature>
<evidence type="ECO:0000256" key="1">
    <source>
        <dbReference type="ARBA" id="ARBA00023242"/>
    </source>
</evidence>
<dbReference type="PANTHER" id="PTHR21712:SF29">
    <property type="entry name" value="PRE-RRNA-PROCESSING PROTEIN FHL1"/>
    <property type="match status" value="1"/>
</dbReference>
<dbReference type="EMBL" id="JANBPU010000018">
    <property type="protein sequence ID" value="KAJ1920051.1"/>
    <property type="molecule type" value="Genomic_DNA"/>
</dbReference>
<evidence type="ECO:0000313" key="5">
    <source>
        <dbReference type="Proteomes" id="UP001150538"/>
    </source>
</evidence>
<dbReference type="GO" id="GO:0043565">
    <property type="term" value="F:sequence-specific DNA binding"/>
    <property type="evidence" value="ECO:0007669"/>
    <property type="project" value="TreeGrafter"/>
</dbReference>
<dbReference type="Gene3D" id="2.60.200.20">
    <property type="match status" value="1"/>
</dbReference>
<dbReference type="SUPFAM" id="SSF49879">
    <property type="entry name" value="SMAD/FHA domain"/>
    <property type="match status" value="1"/>
</dbReference>
<dbReference type="PANTHER" id="PTHR21712">
    <property type="entry name" value="PRE-RRNA-PROCESSING PROTEIN FHL1"/>
    <property type="match status" value="1"/>
</dbReference>
<proteinExistence type="predicted"/>
<evidence type="ECO:0000259" key="3">
    <source>
        <dbReference type="PROSITE" id="PS50006"/>
    </source>
</evidence>
<dbReference type="InterPro" id="IPR045178">
    <property type="entry name" value="Fhl1/FHA1"/>
</dbReference>
<comment type="caution">
    <text evidence="4">The sequence shown here is derived from an EMBL/GenBank/DDBJ whole genome shotgun (WGS) entry which is preliminary data.</text>
</comment>
<dbReference type="CDD" id="cd22701">
    <property type="entry name" value="FHA_FKH1-like"/>
    <property type="match status" value="1"/>
</dbReference>
<name>A0A9W8DVW8_9FUNG</name>
<dbReference type="InterPro" id="IPR000253">
    <property type="entry name" value="FHA_dom"/>
</dbReference>